<gene>
    <name evidence="3" type="ORF">SAMN04488121_102994</name>
</gene>
<evidence type="ECO:0000313" key="3">
    <source>
        <dbReference type="EMBL" id="SDF79048.1"/>
    </source>
</evidence>
<dbReference type="STRING" id="104663.SAMN04488121_102994"/>
<dbReference type="RefSeq" id="WP_089831793.1">
    <property type="nucleotide sequence ID" value="NZ_FNBN01000002.1"/>
</dbReference>
<dbReference type="EMBL" id="FNBN01000002">
    <property type="protein sequence ID" value="SDF79048.1"/>
    <property type="molecule type" value="Genomic_DNA"/>
</dbReference>
<dbReference type="OrthoDB" id="947434at2"/>
<reference evidence="3 4" key="1">
    <citation type="submission" date="2016-10" db="EMBL/GenBank/DDBJ databases">
        <authorList>
            <person name="de Groot N.N."/>
        </authorList>
    </citation>
    <scope>NUCLEOTIDE SEQUENCE [LARGE SCALE GENOMIC DNA]</scope>
    <source>
        <strain evidence="3 4">DSM 527</strain>
    </source>
</reference>
<accession>A0A1G7NY90</accession>
<sequence>MKKLLFICLVLLSTKGFSQSFLNRFEFGLKAGANYSNFTNTDFATDPLVGFHAGATVAFKITDNFLVQEEFLFSSQGAKIKGDANVFGNNDIKLYYISVPFLAKYRTNFGLYIEAGPQVGMKAKEEVKGLTFGEFAKKLDLAAAGGIGYQSPIGLGIGVRYIYGISKVGDFDIANIKTDFRSNVAQASIFYVF</sequence>
<evidence type="ECO:0000256" key="1">
    <source>
        <dbReference type="SAM" id="SignalP"/>
    </source>
</evidence>
<name>A0A1G7NY90_CHIFI</name>
<feature type="chain" id="PRO_5011534770" evidence="1">
    <location>
        <begin position="19"/>
        <end position="193"/>
    </location>
</feature>
<dbReference type="InterPro" id="IPR025665">
    <property type="entry name" value="Beta-barrel_OMP_2"/>
</dbReference>
<dbReference type="Pfam" id="PF13568">
    <property type="entry name" value="OMP_b-brl_2"/>
    <property type="match status" value="1"/>
</dbReference>
<feature type="domain" description="Outer membrane protein beta-barrel" evidence="2">
    <location>
        <begin position="17"/>
        <end position="168"/>
    </location>
</feature>
<evidence type="ECO:0000259" key="2">
    <source>
        <dbReference type="Pfam" id="PF13568"/>
    </source>
</evidence>
<dbReference type="Proteomes" id="UP000199045">
    <property type="component" value="Unassembled WGS sequence"/>
</dbReference>
<dbReference type="AlphaFoldDB" id="A0A1G7NY90"/>
<protein>
    <submittedName>
        <fullName evidence="3">Outer membrane protein beta-barrel domain-containing protein</fullName>
    </submittedName>
</protein>
<keyword evidence="1" id="KW-0732">Signal</keyword>
<dbReference type="InterPro" id="IPR011250">
    <property type="entry name" value="OMP/PagP_B-barrel"/>
</dbReference>
<proteinExistence type="predicted"/>
<feature type="signal peptide" evidence="1">
    <location>
        <begin position="1"/>
        <end position="18"/>
    </location>
</feature>
<evidence type="ECO:0000313" key="4">
    <source>
        <dbReference type="Proteomes" id="UP000199045"/>
    </source>
</evidence>
<dbReference type="SUPFAM" id="SSF56925">
    <property type="entry name" value="OMPA-like"/>
    <property type="match status" value="1"/>
</dbReference>
<organism evidence="3 4">
    <name type="scientific">Chitinophaga filiformis</name>
    <name type="common">Myxococcus filiformis</name>
    <name type="synonym">Flexibacter filiformis</name>
    <dbReference type="NCBI Taxonomy" id="104663"/>
    <lineage>
        <taxon>Bacteria</taxon>
        <taxon>Pseudomonadati</taxon>
        <taxon>Bacteroidota</taxon>
        <taxon>Chitinophagia</taxon>
        <taxon>Chitinophagales</taxon>
        <taxon>Chitinophagaceae</taxon>
        <taxon>Chitinophaga</taxon>
    </lineage>
</organism>